<gene>
    <name evidence="2" type="ORF">FB45DRAFT_902526</name>
</gene>
<dbReference type="AlphaFoldDB" id="A0AAD7C3T3"/>
<name>A0AAD7C3T3_9AGAR</name>
<feature type="non-terminal residue" evidence="2">
    <location>
        <position position="1"/>
    </location>
</feature>
<sequence length="137" mass="15253">FFRHATEALLYQNSPKRDPSIQEIYTVSDGPRPPFHFRISLPNGFLFLSMPPDSFRRWKGSLLDLVHAFLQRPATLAPPGIAAYSMIILFYFYLCIRPPPTQVSSVLCCLFMTAIHIFSTSSGLVGIVAGANSTAFP</sequence>
<organism evidence="2 3">
    <name type="scientific">Roridomyces roridus</name>
    <dbReference type="NCBI Taxonomy" id="1738132"/>
    <lineage>
        <taxon>Eukaryota</taxon>
        <taxon>Fungi</taxon>
        <taxon>Dikarya</taxon>
        <taxon>Basidiomycota</taxon>
        <taxon>Agaricomycotina</taxon>
        <taxon>Agaricomycetes</taxon>
        <taxon>Agaricomycetidae</taxon>
        <taxon>Agaricales</taxon>
        <taxon>Marasmiineae</taxon>
        <taxon>Mycenaceae</taxon>
        <taxon>Roridomyces</taxon>
    </lineage>
</organism>
<evidence type="ECO:0000313" key="2">
    <source>
        <dbReference type="EMBL" id="KAJ7638329.1"/>
    </source>
</evidence>
<evidence type="ECO:0000256" key="1">
    <source>
        <dbReference type="SAM" id="Phobius"/>
    </source>
</evidence>
<evidence type="ECO:0000313" key="3">
    <source>
        <dbReference type="Proteomes" id="UP001221142"/>
    </source>
</evidence>
<keyword evidence="1" id="KW-0812">Transmembrane</keyword>
<reference evidence="2" key="1">
    <citation type="submission" date="2023-03" db="EMBL/GenBank/DDBJ databases">
        <title>Massive genome expansion in bonnet fungi (Mycena s.s.) driven by repeated elements and novel gene families across ecological guilds.</title>
        <authorList>
            <consortium name="Lawrence Berkeley National Laboratory"/>
            <person name="Harder C.B."/>
            <person name="Miyauchi S."/>
            <person name="Viragh M."/>
            <person name="Kuo A."/>
            <person name="Thoen E."/>
            <person name="Andreopoulos B."/>
            <person name="Lu D."/>
            <person name="Skrede I."/>
            <person name="Drula E."/>
            <person name="Henrissat B."/>
            <person name="Morin E."/>
            <person name="Kohler A."/>
            <person name="Barry K."/>
            <person name="LaButti K."/>
            <person name="Morin E."/>
            <person name="Salamov A."/>
            <person name="Lipzen A."/>
            <person name="Mereny Z."/>
            <person name="Hegedus B."/>
            <person name="Baldrian P."/>
            <person name="Stursova M."/>
            <person name="Weitz H."/>
            <person name="Taylor A."/>
            <person name="Grigoriev I.V."/>
            <person name="Nagy L.G."/>
            <person name="Martin F."/>
            <person name="Kauserud H."/>
        </authorList>
    </citation>
    <scope>NUCLEOTIDE SEQUENCE</scope>
    <source>
        <strain evidence="2">9284</strain>
    </source>
</reference>
<keyword evidence="3" id="KW-1185">Reference proteome</keyword>
<feature type="transmembrane region" description="Helical" evidence="1">
    <location>
        <begin position="76"/>
        <end position="94"/>
    </location>
</feature>
<keyword evidence="1" id="KW-0472">Membrane</keyword>
<feature type="transmembrane region" description="Helical" evidence="1">
    <location>
        <begin position="106"/>
        <end position="131"/>
    </location>
</feature>
<proteinExistence type="predicted"/>
<dbReference type="Proteomes" id="UP001221142">
    <property type="component" value="Unassembled WGS sequence"/>
</dbReference>
<accession>A0AAD7C3T3</accession>
<keyword evidence="1" id="KW-1133">Transmembrane helix</keyword>
<comment type="caution">
    <text evidence="2">The sequence shown here is derived from an EMBL/GenBank/DDBJ whole genome shotgun (WGS) entry which is preliminary data.</text>
</comment>
<dbReference type="EMBL" id="JARKIF010000005">
    <property type="protein sequence ID" value="KAJ7638329.1"/>
    <property type="molecule type" value="Genomic_DNA"/>
</dbReference>
<protein>
    <submittedName>
        <fullName evidence="2">Uncharacterized protein</fullName>
    </submittedName>
</protein>